<evidence type="ECO:0008006" key="3">
    <source>
        <dbReference type="Google" id="ProtNLM"/>
    </source>
</evidence>
<gene>
    <name evidence="1" type="ORF">PS655_05789</name>
</gene>
<evidence type="ECO:0000313" key="2">
    <source>
        <dbReference type="Proteomes" id="UP000327167"/>
    </source>
</evidence>
<organism evidence="1 2">
    <name type="scientific">Pseudomonas fluorescens</name>
    <dbReference type="NCBI Taxonomy" id="294"/>
    <lineage>
        <taxon>Bacteria</taxon>
        <taxon>Pseudomonadati</taxon>
        <taxon>Pseudomonadota</taxon>
        <taxon>Gammaproteobacteria</taxon>
        <taxon>Pseudomonadales</taxon>
        <taxon>Pseudomonadaceae</taxon>
        <taxon>Pseudomonas</taxon>
    </lineage>
</organism>
<protein>
    <recommendedName>
        <fullName evidence="3">DUF4145 domain-containing protein</fullName>
    </recommendedName>
</protein>
<reference evidence="1 2" key="1">
    <citation type="submission" date="2019-09" db="EMBL/GenBank/DDBJ databases">
        <authorList>
            <person name="Chandra G."/>
            <person name="Truman W A."/>
        </authorList>
    </citation>
    <scope>NUCLEOTIDE SEQUENCE [LARGE SCALE GENOMIC DNA]</scope>
    <source>
        <strain evidence="1">PS655</strain>
    </source>
</reference>
<accession>A0A5E6XYC0</accession>
<dbReference type="RefSeq" id="WP_150652835.1">
    <property type="nucleotide sequence ID" value="NZ_CABVHJ010000030.1"/>
</dbReference>
<sequence length="190" mass="21664">MSYVKLNHDFAKFIDTAFYAEIIQKDDDAVSVLRLQLLCERFLNVYLEERIPTDQRDFFVSGRGKKAELLKYFNEKIRTAVALGLPVELAKSLKHLNGMRNEFAHSFDAKLEQKEVEQYFELVDKFVVKTDQAHGFEGPVSQAEAVSDGKQVKANESPKIGLTIATYFLMTKAGLWLVNDLQKRGQLKIG</sequence>
<dbReference type="Proteomes" id="UP000327167">
    <property type="component" value="Unassembled WGS sequence"/>
</dbReference>
<proteinExistence type="predicted"/>
<evidence type="ECO:0000313" key="1">
    <source>
        <dbReference type="EMBL" id="VVN45594.1"/>
    </source>
</evidence>
<dbReference type="AlphaFoldDB" id="A0A5E6XYC0"/>
<dbReference type="EMBL" id="CABVHJ010000030">
    <property type="protein sequence ID" value="VVN45594.1"/>
    <property type="molecule type" value="Genomic_DNA"/>
</dbReference>
<name>A0A5E6XYC0_PSEFL</name>